<organism evidence="2 3">
    <name type="scientific">Rhodococcus pyridinivorans KG-16</name>
    <dbReference type="NCBI Taxonomy" id="1441730"/>
    <lineage>
        <taxon>Bacteria</taxon>
        <taxon>Bacillati</taxon>
        <taxon>Actinomycetota</taxon>
        <taxon>Actinomycetes</taxon>
        <taxon>Mycobacteriales</taxon>
        <taxon>Nocardiaceae</taxon>
        <taxon>Rhodococcus</taxon>
    </lineage>
</organism>
<dbReference type="AlphaFoldDB" id="A0A0V9UDV8"/>
<evidence type="ECO:0000256" key="1">
    <source>
        <dbReference type="SAM" id="Phobius"/>
    </source>
</evidence>
<keyword evidence="1" id="KW-0812">Transmembrane</keyword>
<dbReference type="EMBL" id="AZXY01000018">
    <property type="protein sequence ID" value="KSZ56270.1"/>
    <property type="molecule type" value="Genomic_DNA"/>
</dbReference>
<dbReference type="PATRIC" id="fig|1441730.3.peg.5035"/>
<evidence type="ECO:0000313" key="2">
    <source>
        <dbReference type="EMBL" id="KSZ56270.1"/>
    </source>
</evidence>
<sequence length="77" mass="8253">MADHETGTHTEDRTERTRKGPSLLLLLAALAALVVSGWAMIGPFSVEFLAAVDLGWVLVGAALLIGAVLVFLPNRRR</sequence>
<gene>
    <name evidence="2" type="ORF">Z045_23955</name>
</gene>
<feature type="transmembrane region" description="Helical" evidence="1">
    <location>
        <begin position="23"/>
        <end position="42"/>
    </location>
</feature>
<reference evidence="2 3" key="2">
    <citation type="journal article" date="2016" name="Genome Announc.">
        <title>Draft Genome Sequence of a Versatile Hydrocarbon-Degrading Bacterium, Rhodococcus pyridinivorans Strain KG-16, Collected from Oil Fields in India.</title>
        <authorList>
            <person name="Aggarwal R.K."/>
            <person name="Dawar C."/>
            <person name="Phanindranath R."/>
            <person name="Mutnuri L."/>
            <person name="Dayal A.M."/>
        </authorList>
    </citation>
    <scope>NUCLEOTIDE SEQUENCE [LARGE SCALE GENOMIC DNA]</scope>
    <source>
        <strain evidence="2 3">KG-16</strain>
    </source>
</reference>
<dbReference type="RefSeq" id="WP_006550082.1">
    <property type="nucleotide sequence ID" value="NZ_AZXY01000018.1"/>
</dbReference>
<proteinExistence type="predicted"/>
<evidence type="ECO:0000313" key="3">
    <source>
        <dbReference type="Proteomes" id="UP000053060"/>
    </source>
</evidence>
<dbReference type="GeneID" id="86867089"/>
<name>A0A0V9UDV8_9NOCA</name>
<keyword evidence="1" id="KW-1133">Transmembrane helix</keyword>
<dbReference type="Proteomes" id="UP000053060">
    <property type="component" value="Unassembled WGS sequence"/>
</dbReference>
<feature type="transmembrane region" description="Helical" evidence="1">
    <location>
        <begin position="48"/>
        <end position="72"/>
    </location>
</feature>
<comment type="caution">
    <text evidence="2">The sequence shown here is derived from an EMBL/GenBank/DDBJ whole genome shotgun (WGS) entry which is preliminary data.</text>
</comment>
<keyword evidence="1" id="KW-0472">Membrane</keyword>
<reference evidence="3" key="1">
    <citation type="submission" date="2015-01" db="EMBL/GenBank/DDBJ databases">
        <title>Draft genome sequence of Rhodococcus pyridinivorans strain KG-16, a hydrocarbon-degrading bacterium.</title>
        <authorList>
            <person name="Aggarwal R.K."/>
            <person name="Dawar C."/>
        </authorList>
    </citation>
    <scope>NUCLEOTIDE SEQUENCE [LARGE SCALE GENOMIC DNA]</scope>
    <source>
        <strain evidence="3">KG-16</strain>
    </source>
</reference>
<accession>A0A0V9UDV8</accession>
<protein>
    <submittedName>
        <fullName evidence="2">Membrane protein</fullName>
    </submittedName>
</protein>